<dbReference type="Gene3D" id="3.40.50.2000">
    <property type="entry name" value="Glycogen Phosphorylase B"/>
    <property type="match status" value="1"/>
</dbReference>
<name>A0A4R2LE56_9FIRM</name>
<dbReference type="RefSeq" id="WP_132092499.1">
    <property type="nucleotide sequence ID" value="NZ_JANKAQ010000011.1"/>
</dbReference>
<dbReference type="SUPFAM" id="SSF53756">
    <property type="entry name" value="UDP-Glycosyltransferase/glycogen phosphorylase"/>
    <property type="match status" value="1"/>
</dbReference>
<keyword evidence="4" id="KW-1185">Reference proteome</keyword>
<dbReference type="OrthoDB" id="502646at2"/>
<dbReference type="PANTHER" id="PTHR46401:SF2">
    <property type="entry name" value="GLYCOSYLTRANSFERASE WBBK-RELATED"/>
    <property type="match status" value="1"/>
</dbReference>
<protein>
    <submittedName>
        <fullName evidence="3">Glycosyltransferase involved in cell wall biosynthesis</fullName>
    </submittedName>
</protein>
<dbReference type="PANTHER" id="PTHR46401">
    <property type="entry name" value="GLYCOSYLTRANSFERASE WBBK-RELATED"/>
    <property type="match status" value="1"/>
</dbReference>
<evidence type="ECO:0000259" key="2">
    <source>
        <dbReference type="Pfam" id="PF00534"/>
    </source>
</evidence>
<feature type="domain" description="Glycosyl transferase family 1" evidence="2">
    <location>
        <begin position="216"/>
        <end position="366"/>
    </location>
</feature>
<accession>A0A4R2LE56</accession>
<dbReference type="EMBL" id="SLXA01000010">
    <property type="protein sequence ID" value="TCO83985.1"/>
    <property type="molecule type" value="Genomic_DNA"/>
</dbReference>
<dbReference type="CDD" id="cd03801">
    <property type="entry name" value="GT4_PimA-like"/>
    <property type="match status" value="1"/>
</dbReference>
<dbReference type="Proteomes" id="UP000295711">
    <property type="component" value="Unassembled WGS sequence"/>
</dbReference>
<evidence type="ECO:0000313" key="3">
    <source>
        <dbReference type="EMBL" id="TCO83985.1"/>
    </source>
</evidence>
<dbReference type="AlphaFoldDB" id="A0A4R2LE56"/>
<proteinExistence type="predicted"/>
<evidence type="ECO:0000256" key="1">
    <source>
        <dbReference type="ARBA" id="ARBA00022679"/>
    </source>
</evidence>
<comment type="caution">
    <text evidence="3">The sequence shown here is derived from an EMBL/GenBank/DDBJ whole genome shotgun (WGS) entry which is preliminary data.</text>
</comment>
<gene>
    <name evidence="3" type="ORF">EV212_1108</name>
</gene>
<dbReference type="InterPro" id="IPR001296">
    <property type="entry name" value="Glyco_trans_1"/>
</dbReference>
<dbReference type="GO" id="GO:0016757">
    <property type="term" value="F:glycosyltransferase activity"/>
    <property type="evidence" value="ECO:0007669"/>
    <property type="project" value="InterPro"/>
</dbReference>
<sequence>MSKKICCIVQRYGLEVNGGAELHCRQISERLTHFYDVEVLTTKAIDYVTWKDEYSKDEEILNSVKVRRFSVAAERDMDKFNEINNRFMLGQLPAVEEKDWMDAQGPYVPQLIEYITAHKRDYEVFIFFTYLYYQTVNGVPGVKEKAILVPDAHDEPFLRMEIFKKLFKQPKAMFFNTNDERILVRKKFQNWKVRCRIGGAGVDLPEDISSQRFRDKYGLENYIIYVGRIDTGKNCDQMFRDFIAYKEAYPGSLKLVLMGKNIIEIPKHPDIISLGFVDDQDKFDGISGAKFLILPSIFESLSIVVLEAFSLGVPVVVNGACEVLKSHCQRSNGGLYYKDTKEFCATVDYMIHHQDVCIAMGKNGQKYVNRYYQWDVVIRKLRGLIEDVVKSNRIEGK</sequence>
<evidence type="ECO:0000313" key="4">
    <source>
        <dbReference type="Proteomes" id="UP000295711"/>
    </source>
</evidence>
<dbReference type="Pfam" id="PF00534">
    <property type="entry name" value="Glycos_transf_1"/>
    <property type="match status" value="1"/>
</dbReference>
<organism evidence="3 4">
    <name type="scientific">Frisingicoccus caecimuris</name>
    <dbReference type="NCBI Taxonomy" id="1796636"/>
    <lineage>
        <taxon>Bacteria</taxon>
        <taxon>Bacillati</taxon>
        <taxon>Bacillota</taxon>
        <taxon>Clostridia</taxon>
        <taxon>Lachnospirales</taxon>
        <taxon>Lachnospiraceae</taxon>
        <taxon>Frisingicoccus</taxon>
    </lineage>
</organism>
<keyword evidence="1 3" id="KW-0808">Transferase</keyword>
<reference evidence="3 4" key="1">
    <citation type="submission" date="2019-03" db="EMBL/GenBank/DDBJ databases">
        <title>Genomic Encyclopedia of Type Strains, Phase IV (KMG-IV): sequencing the most valuable type-strain genomes for metagenomic binning, comparative biology and taxonomic classification.</title>
        <authorList>
            <person name="Goeker M."/>
        </authorList>
    </citation>
    <scope>NUCLEOTIDE SEQUENCE [LARGE SCALE GENOMIC DNA]</scope>
    <source>
        <strain evidence="3 4">DSM 28559</strain>
    </source>
</reference>